<organism evidence="2">
    <name type="scientific">Tanacetum cinerariifolium</name>
    <name type="common">Dalmatian daisy</name>
    <name type="synonym">Chrysanthemum cinerariifolium</name>
    <dbReference type="NCBI Taxonomy" id="118510"/>
    <lineage>
        <taxon>Eukaryota</taxon>
        <taxon>Viridiplantae</taxon>
        <taxon>Streptophyta</taxon>
        <taxon>Embryophyta</taxon>
        <taxon>Tracheophyta</taxon>
        <taxon>Spermatophyta</taxon>
        <taxon>Magnoliopsida</taxon>
        <taxon>eudicotyledons</taxon>
        <taxon>Gunneridae</taxon>
        <taxon>Pentapetalae</taxon>
        <taxon>asterids</taxon>
        <taxon>campanulids</taxon>
        <taxon>Asterales</taxon>
        <taxon>Asteraceae</taxon>
        <taxon>Asteroideae</taxon>
        <taxon>Anthemideae</taxon>
        <taxon>Anthemidinae</taxon>
        <taxon>Tanacetum</taxon>
    </lineage>
</organism>
<feature type="compositionally biased region" description="Basic and acidic residues" evidence="1">
    <location>
        <begin position="86"/>
        <end position="100"/>
    </location>
</feature>
<proteinExistence type="predicted"/>
<comment type="caution">
    <text evidence="2">The sequence shown here is derived from an EMBL/GenBank/DDBJ whole genome shotgun (WGS) entry which is preliminary data.</text>
</comment>
<evidence type="ECO:0000256" key="1">
    <source>
        <dbReference type="SAM" id="MobiDB-lite"/>
    </source>
</evidence>
<sequence length="122" mass="13705">EREEEKKAKEVKDIAGNKHVKGRQAEIYQIDMDHAAKVLSMQEEELEVQEVVEVVTSAKITTEVVTTASTPVSAASTIILSAEPKSKDKGKGIMVEEPKPMKKKQQVKMDEAYERKLHEELN</sequence>
<dbReference type="AlphaFoldDB" id="A0A699VC74"/>
<accession>A0A699VC74</accession>
<evidence type="ECO:0000313" key="2">
    <source>
        <dbReference type="EMBL" id="GFD33132.1"/>
    </source>
</evidence>
<feature type="region of interest" description="Disordered" evidence="1">
    <location>
        <begin position="86"/>
        <end position="111"/>
    </location>
</feature>
<feature type="non-terminal residue" evidence="2">
    <location>
        <position position="1"/>
    </location>
</feature>
<protein>
    <submittedName>
        <fullName evidence="2">Uncharacterized protein</fullName>
    </submittedName>
</protein>
<dbReference type="EMBL" id="BKCJ011431861">
    <property type="protein sequence ID" value="GFD33132.1"/>
    <property type="molecule type" value="Genomic_DNA"/>
</dbReference>
<gene>
    <name evidence="2" type="ORF">Tci_905101</name>
</gene>
<name>A0A699VC74_TANCI</name>
<reference evidence="2" key="1">
    <citation type="journal article" date="2019" name="Sci. Rep.">
        <title>Draft genome of Tanacetum cinerariifolium, the natural source of mosquito coil.</title>
        <authorList>
            <person name="Yamashiro T."/>
            <person name="Shiraishi A."/>
            <person name="Satake H."/>
            <person name="Nakayama K."/>
        </authorList>
    </citation>
    <scope>NUCLEOTIDE SEQUENCE</scope>
</reference>